<gene>
    <name evidence="9 13" type="primary">lspA</name>
    <name evidence="13" type="ORF">FAA86_20735</name>
</gene>
<keyword evidence="5 9" id="KW-0064">Aspartyl protease</keyword>
<keyword evidence="12" id="KW-0732">Signal</keyword>
<evidence type="ECO:0000313" key="13">
    <source>
        <dbReference type="EMBL" id="THV32391.1"/>
    </source>
</evidence>
<dbReference type="EMBL" id="STGU01000016">
    <property type="protein sequence ID" value="THV32391.1"/>
    <property type="molecule type" value="Genomic_DNA"/>
</dbReference>
<keyword evidence="4 9" id="KW-0812">Transmembrane</keyword>
<organism evidence="13 14">
    <name type="scientific">Rhizobium rosettiformans W3</name>
    <dbReference type="NCBI Taxonomy" id="538378"/>
    <lineage>
        <taxon>Bacteria</taxon>
        <taxon>Pseudomonadati</taxon>
        <taxon>Pseudomonadota</taxon>
        <taxon>Alphaproteobacteria</taxon>
        <taxon>Hyphomicrobiales</taxon>
        <taxon>Rhizobiaceae</taxon>
        <taxon>Rhizobium/Agrobacterium group</taxon>
        <taxon>Rhizobium</taxon>
    </lineage>
</organism>
<evidence type="ECO:0000256" key="11">
    <source>
        <dbReference type="RuleBase" id="RU004181"/>
    </source>
</evidence>
<dbReference type="PRINTS" id="PR00781">
    <property type="entry name" value="LIPOSIGPTASE"/>
</dbReference>
<comment type="catalytic activity">
    <reaction evidence="9 10">
        <text>Release of signal peptides from bacterial membrane prolipoproteins. Hydrolyzes -Xaa-Yaa-Zaa-|-(S,diacylglyceryl)Cys-, in which Xaa is hydrophobic (preferably Leu), and Yaa (Ala or Ser) and Zaa (Gly or Ala) have small, neutral side chains.</text>
        <dbReference type="EC" id="3.4.23.36"/>
    </reaction>
</comment>
<accession>A0A4S8PQN5</accession>
<feature type="transmembrane region" description="Helical" evidence="9">
    <location>
        <begin position="46"/>
        <end position="66"/>
    </location>
</feature>
<feature type="active site" evidence="9">
    <location>
        <position position="123"/>
    </location>
</feature>
<evidence type="ECO:0000256" key="9">
    <source>
        <dbReference type="HAMAP-Rule" id="MF_00161"/>
    </source>
</evidence>
<keyword evidence="6 9" id="KW-0378">Hydrolase</keyword>
<name>A0A4S8PQN5_9HYPH</name>
<evidence type="ECO:0000313" key="14">
    <source>
        <dbReference type="Proteomes" id="UP000307378"/>
    </source>
</evidence>
<keyword evidence="2 9" id="KW-1003">Cell membrane</keyword>
<protein>
    <recommendedName>
        <fullName evidence="9">Lipoprotein signal peptidase</fullName>
        <ecNumber evidence="9">3.4.23.36</ecNumber>
    </recommendedName>
    <alternativeName>
        <fullName evidence="9">Prolipoprotein signal peptidase</fullName>
    </alternativeName>
    <alternativeName>
        <fullName evidence="9">Signal peptidase II</fullName>
        <shortName evidence="9">SPase II</shortName>
    </alternativeName>
</protein>
<keyword evidence="3 9" id="KW-0645">Protease</keyword>
<dbReference type="PANTHER" id="PTHR33695:SF1">
    <property type="entry name" value="LIPOPROTEIN SIGNAL PEPTIDASE"/>
    <property type="match status" value="1"/>
</dbReference>
<proteinExistence type="inferred from homology"/>
<feature type="chain" id="PRO_5020997028" description="Lipoprotein signal peptidase" evidence="12">
    <location>
        <begin position="23"/>
        <end position="165"/>
    </location>
</feature>
<evidence type="ECO:0000256" key="5">
    <source>
        <dbReference type="ARBA" id="ARBA00022750"/>
    </source>
</evidence>
<comment type="caution">
    <text evidence="13">The sequence shown here is derived from an EMBL/GenBank/DDBJ whole genome shotgun (WGS) entry which is preliminary data.</text>
</comment>
<keyword evidence="8 9" id="KW-0472">Membrane</keyword>
<dbReference type="UniPathway" id="UPA00665"/>
<evidence type="ECO:0000256" key="8">
    <source>
        <dbReference type="ARBA" id="ARBA00023136"/>
    </source>
</evidence>
<dbReference type="GO" id="GO:0006508">
    <property type="term" value="P:proteolysis"/>
    <property type="evidence" value="ECO:0007669"/>
    <property type="project" value="UniProtKB-KW"/>
</dbReference>
<dbReference type="EC" id="3.4.23.36" evidence="9"/>
<evidence type="ECO:0000256" key="4">
    <source>
        <dbReference type="ARBA" id="ARBA00022692"/>
    </source>
</evidence>
<dbReference type="GO" id="GO:0004190">
    <property type="term" value="F:aspartic-type endopeptidase activity"/>
    <property type="evidence" value="ECO:0007669"/>
    <property type="project" value="UniProtKB-UniRule"/>
</dbReference>
<evidence type="ECO:0000256" key="12">
    <source>
        <dbReference type="SAM" id="SignalP"/>
    </source>
</evidence>
<dbReference type="GO" id="GO:0005886">
    <property type="term" value="C:plasma membrane"/>
    <property type="evidence" value="ECO:0007669"/>
    <property type="project" value="UniProtKB-SubCell"/>
</dbReference>
<evidence type="ECO:0000256" key="6">
    <source>
        <dbReference type="ARBA" id="ARBA00022801"/>
    </source>
</evidence>
<comment type="subcellular location">
    <subcellularLocation>
        <location evidence="9">Cell membrane</location>
        <topology evidence="9">Multi-pass membrane protein</topology>
    </subcellularLocation>
</comment>
<dbReference type="HAMAP" id="MF_00161">
    <property type="entry name" value="LspA"/>
    <property type="match status" value="1"/>
</dbReference>
<dbReference type="NCBIfam" id="TIGR00077">
    <property type="entry name" value="lspA"/>
    <property type="match status" value="1"/>
</dbReference>
<feature type="active site" evidence="9">
    <location>
        <position position="141"/>
    </location>
</feature>
<reference evidence="13 14" key="1">
    <citation type="submission" date="2019-04" db="EMBL/GenBank/DDBJ databases">
        <title>genome sequence of strain W3.</title>
        <authorList>
            <person name="Gao J."/>
            <person name="Sun J."/>
        </authorList>
    </citation>
    <scope>NUCLEOTIDE SEQUENCE [LARGE SCALE GENOMIC DNA]</scope>
    <source>
        <strain evidence="13 14">W3</strain>
    </source>
</reference>
<dbReference type="Pfam" id="PF01252">
    <property type="entry name" value="Peptidase_A8"/>
    <property type="match status" value="1"/>
</dbReference>
<evidence type="ECO:0000256" key="10">
    <source>
        <dbReference type="RuleBase" id="RU000594"/>
    </source>
</evidence>
<comment type="similarity">
    <text evidence="1 9 11">Belongs to the peptidase A8 family.</text>
</comment>
<comment type="function">
    <text evidence="9 10">This protein specifically catalyzes the removal of signal peptides from prolipoproteins.</text>
</comment>
<dbReference type="PANTHER" id="PTHR33695">
    <property type="entry name" value="LIPOPROTEIN SIGNAL PEPTIDASE"/>
    <property type="match status" value="1"/>
</dbReference>
<dbReference type="PROSITE" id="PS00855">
    <property type="entry name" value="SPASE_II"/>
    <property type="match status" value="1"/>
</dbReference>
<keyword evidence="7 9" id="KW-1133">Transmembrane helix</keyword>
<feature type="transmembrane region" description="Helical" evidence="9">
    <location>
        <begin position="73"/>
        <end position="91"/>
    </location>
</feature>
<feature type="signal peptide" evidence="12">
    <location>
        <begin position="1"/>
        <end position="22"/>
    </location>
</feature>
<evidence type="ECO:0000256" key="3">
    <source>
        <dbReference type="ARBA" id="ARBA00022670"/>
    </source>
</evidence>
<feature type="transmembrane region" description="Helical" evidence="9">
    <location>
        <begin position="134"/>
        <end position="153"/>
    </location>
</feature>
<evidence type="ECO:0000256" key="1">
    <source>
        <dbReference type="ARBA" id="ARBA00006139"/>
    </source>
</evidence>
<dbReference type="Proteomes" id="UP000307378">
    <property type="component" value="Unassembled WGS sequence"/>
</dbReference>
<evidence type="ECO:0000256" key="2">
    <source>
        <dbReference type="ARBA" id="ARBA00022475"/>
    </source>
</evidence>
<evidence type="ECO:0000256" key="7">
    <source>
        <dbReference type="ARBA" id="ARBA00022989"/>
    </source>
</evidence>
<sequence length="165" mass="17931">MKRTGNVSRVLLGLACAVSAFSIDQLSKFAIVELVMQPPRNIHIASFFNIVLSYNKGISFGIFSSYFENSSTILSVATSLVVGFLFVWMLYAKTHVQTMAIGLIVGGAVGNIFDRMRQGAVTDFIDLHLGSWHWPTFNGADIAIVVGAALVVFTSPRSPPDDSTR</sequence>
<feature type="transmembrane region" description="Helical" evidence="9">
    <location>
        <begin position="97"/>
        <end position="113"/>
    </location>
</feature>
<dbReference type="RefSeq" id="WP_136542914.1">
    <property type="nucleotide sequence ID" value="NZ_STGU01000016.1"/>
</dbReference>
<dbReference type="InterPro" id="IPR001872">
    <property type="entry name" value="Peptidase_A8"/>
</dbReference>
<dbReference type="AlphaFoldDB" id="A0A4S8PQN5"/>
<comment type="pathway">
    <text evidence="9">Protein modification; lipoprotein biosynthesis (signal peptide cleavage).</text>
</comment>